<evidence type="ECO:0000256" key="6">
    <source>
        <dbReference type="SAM" id="SignalP"/>
    </source>
</evidence>
<dbReference type="PANTHER" id="PTHR24035">
    <property type="entry name" value="MULTIPLE EPIDERMAL GROWTH FACTOR-LIKE DOMAINS PROTEIN"/>
    <property type="match status" value="1"/>
</dbReference>
<organism evidence="8 9">
    <name type="scientific">Biomphalaria glabrata</name>
    <name type="common">Bloodfluke planorb</name>
    <name type="synonym">Freshwater snail</name>
    <dbReference type="NCBI Taxonomy" id="6526"/>
    <lineage>
        <taxon>Eukaryota</taxon>
        <taxon>Metazoa</taxon>
        <taxon>Spiralia</taxon>
        <taxon>Lophotrochozoa</taxon>
        <taxon>Mollusca</taxon>
        <taxon>Gastropoda</taxon>
        <taxon>Heterobranchia</taxon>
        <taxon>Euthyneura</taxon>
        <taxon>Panpulmonata</taxon>
        <taxon>Hygrophila</taxon>
        <taxon>Lymnaeoidea</taxon>
        <taxon>Planorbidae</taxon>
        <taxon>Biomphalaria</taxon>
    </lineage>
</organism>
<keyword evidence="1" id="KW-0245">EGF-like domain</keyword>
<dbReference type="Gene3D" id="2.170.300.10">
    <property type="entry name" value="Tie2 ligand-binding domain superfamily"/>
    <property type="match status" value="1"/>
</dbReference>
<dbReference type="InterPro" id="IPR000742">
    <property type="entry name" value="EGF"/>
</dbReference>
<keyword evidence="2 6" id="KW-0732">Signal</keyword>
<feature type="transmembrane region" description="Helical" evidence="5">
    <location>
        <begin position="580"/>
        <end position="606"/>
    </location>
</feature>
<dbReference type="SMART" id="SM00181">
    <property type="entry name" value="EGF"/>
    <property type="match status" value="6"/>
</dbReference>
<sequence length="712" mass="80036">MMWILLIICLWNFNIATCDSKFGSRNQYLCHCEDQCDQQGSCFGASNKCVNEWFGLGCQYQNLAFSFSPVFKSKEAEHLFKENDESKCDNLNSQTSISIQWNTSTPFTWMRIKVNNNTILSTLSVTFIDEGKSTKFCVNQTISQVNVNVFDIACDVDFKMTTLQIYGDIVEHLCYVHINGGRNLALFQTTSQSTTWMPTERFESNFAVDGLIKDTCYAGLCSHSGTDQGLQIWNITFDKPYEINKFILFNRFDDNIDRLRGFYLQASNGDNFLTFSYTNQPPTVQYIYTMVYFGKKPVNQVVIGLNNNYLVINEFEAYGDCLPGYWGLDCTQRCNSTCSDTCNTENGSCRVCIGSDDPPLCSKECPEGKYGLNCQWQCTVHCKKCNGINGSCLLCQPRWTAHTCEKACAPDHYGQSCQNECSAHCDPPNTCNSVSGYCKCQPGWTNTTCDKECNDGWFGDYCLERCSIHCNSTCNKTDGACSCLPGYVGQKCSQECPQGKYGQNCSGICSQNCFNESKCDITNGDCESCKQGYKGDKCDKEKCPMHCLNESCDVYSGKCLSCKSGYGGDFCDTSSNIQDISVAVGVGVGLGAAVVLLIVCVVVVVYKRRARQRKQETGDGVDNVAKLQEEDHYDKVQDTNSLHDHYDSVPNKLHDKEKVNERHYEIQSSQQTYDQLSFDIDDTGQVHYEKVASPKQYENISRQKYENFSIDN</sequence>
<dbReference type="GeneID" id="106053000"/>
<evidence type="ECO:0000256" key="2">
    <source>
        <dbReference type="ARBA" id="ARBA00022729"/>
    </source>
</evidence>
<reference evidence="9" key="1">
    <citation type="submission" date="2025-08" db="UniProtKB">
        <authorList>
            <consortium name="RefSeq"/>
        </authorList>
    </citation>
    <scope>IDENTIFICATION</scope>
</reference>
<evidence type="ECO:0000256" key="4">
    <source>
        <dbReference type="ARBA" id="ARBA00023157"/>
    </source>
</evidence>
<dbReference type="PANTHER" id="PTHR24035:SF109">
    <property type="entry name" value="PROTEIN DRAPER"/>
    <property type="match status" value="1"/>
</dbReference>
<keyword evidence="5" id="KW-0472">Membrane</keyword>
<evidence type="ECO:0000256" key="3">
    <source>
        <dbReference type="ARBA" id="ARBA00022737"/>
    </source>
</evidence>
<dbReference type="FunFam" id="2.170.300.10:FF:000041">
    <property type="entry name" value="Tyrosine protein kinase receptor tie-1, putative"/>
    <property type="match status" value="1"/>
</dbReference>
<evidence type="ECO:0000256" key="5">
    <source>
        <dbReference type="SAM" id="Phobius"/>
    </source>
</evidence>
<dbReference type="InterPro" id="IPR008979">
    <property type="entry name" value="Galactose-bd-like_sf"/>
</dbReference>
<keyword evidence="5" id="KW-1133">Transmembrane helix</keyword>
<evidence type="ECO:0000259" key="7">
    <source>
        <dbReference type="PROSITE" id="PS00022"/>
    </source>
</evidence>
<name>A0A9W3ACL7_BIOGL</name>
<dbReference type="PRINTS" id="PR00011">
    <property type="entry name" value="EGFLAMININ"/>
</dbReference>
<dbReference type="SUPFAM" id="SSF49785">
    <property type="entry name" value="Galactose-binding domain-like"/>
    <property type="match status" value="1"/>
</dbReference>
<keyword evidence="3" id="KW-0677">Repeat</keyword>
<evidence type="ECO:0000313" key="8">
    <source>
        <dbReference type="Proteomes" id="UP001165740"/>
    </source>
</evidence>
<feature type="chain" id="PRO_5040991257" evidence="6">
    <location>
        <begin position="19"/>
        <end position="712"/>
    </location>
</feature>
<dbReference type="AlphaFoldDB" id="A0A9W3ACL7"/>
<dbReference type="InterPro" id="IPR052108">
    <property type="entry name" value="MEGF/SIB"/>
</dbReference>
<dbReference type="PROSITE" id="PS00022">
    <property type="entry name" value="EGF_1"/>
    <property type="match status" value="1"/>
</dbReference>
<dbReference type="InterPro" id="IPR009030">
    <property type="entry name" value="Growth_fac_rcpt_cys_sf"/>
</dbReference>
<dbReference type="OrthoDB" id="10252017at2759"/>
<dbReference type="Proteomes" id="UP001165740">
    <property type="component" value="Chromosome 5"/>
</dbReference>
<dbReference type="SMART" id="SM00261">
    <property type="entry name" value="FU"/>
    <property type="match status" value="3"/>
</dbReference>
<gene>
    <name evidence="9" type="primary">LOC106053000</name>
</gene>
<keyword evidence="8" id="KW-1185">Reference proteome</keyword>
<evidence type="ECO:0000313" key="9">
    <source>
        <dbReference type="RefSeq" id="XP_055885027.1"/>
    </source>
</evidence>
<accession>A0A9W3ACL7</accession>
<dbReference type="OMA" id="MWMTCDD"/>
<evidence type="ECO:0000256" key="1">
    <source>
        <dbReference type="ARBA" id="ARBA00022536"/>
    </source>
</evidence>
<dbReference type="Gene3D" id="2.10.25.10">
    <property type="entry name" value="Laminin"/>
    <property type="match status" value="1"/>
</dbReference>
<proteinExistence type="predicted"/>
<feature type="signal peptide" evidence="6">
    <location>
        <begin position="1"/>
        <end position="18"/>
    </location>
</feature>
<keyword evidence="5" id="KW-0812">Transmembrane</keyword>
<protein>
    <submittedName>
        <fullName evidence="9">Neurogenic locus notch homolog protein 3-like</fullName>
    </submittedName>
</protein>
<feature type="domain" description="EGF-like" evidence="7">
    <location>
        <begin position="481"/>
        <end position="492"/>
    </location>
</feature>
<dbReference type="Gene3D" id="2.60.120.260">
    <property type="entry name" value="Galactose-binding domain-like"/>
    <property type="match status" value="1"/>
</dbReference>
<keyword evidence="4" id="KW-1015">Disulfide bond</keyword>
<dbReference type="RefSeq" id="XP_055885027.1">
    <property type="nucleotide sequence ID" value="XM_056029052.1"/>
</dbReference>
<dbReference type="InterPro" id="IPR006212">
    <property type="entry name" value="Furin_repeat"/>
</dbReference>
<dbReference type="SUPFAM" id="SSF57184">
    <property type="entry name" value="Growth factor receptor domain"/>
    <property type="match status" value="1"/>
</dbReference>